<dbReference type="PROSITE" id="PS00214">
    <property type="entry name" value="FABP"/>
    <property type="match status" value="1"/>
</dbReference>
<evidence type="ECO:0000256" key="4">
    <source>
        <dbReference type="ARBA" id="ARBA00072951"/>
    </source>
</evidence>
<keyword evidence="6" id="KW-0813">Transport</keyword>
<dbReference type="InterPro" id="IPR000566">
    <property type="entry name" value="Lipocln_cytosolic_FA-bd_dom"/>
</dbReference>
<keyword evidence="2" id="KW-0446">Lipid-binding</keyword>
<dbReference type="PANTHER" id="PTHR11955">
    <property type="entry name" value="FATTY ACID BINDING PROTEIN"/>
    <property type="match status" value="1"/>
</dbReference>
<dbReference type="Gene3D" id="2.40.128.20">
    <property type="match status" value="1"/>
</dbReference>
<gene>
    <name evidence="8" type="ORF">RI129_013190</name>
</gene>
<dbReference type="EMBL" id="JAVRBK010000010">
    <property type="protein sequence ID" value="KAK5638895.1"/>
    <property type="molecule type" value="Genomic_DNA"/>
</dbReference>
<name>A0AAN7UVU5_9COLE</name>
<protein>
    <recommendedName>
        <fullName evidence="4">Fatty acid-binding protein, muscle</fullName>
    </recommendedName>
    <alternativeName>
        <fullName evidence="5">M-FABP</fullName>
    </alternativeName>
</protein>
<dbReference type="InterPro" id="IPR012674">
    <property type="entry name" value="Calycin"/>
</dbReference>
<accession>A0AAN7UVU5</accession>
<evidence type="ECO:0000256" key="6">
    <source>
        <dbReference type="RuleBase" id="RU003696"/>
    </source>
</evidence>
<comment type="function">
    <text evidence="3">Binds fatty acids in a 1:1 molar ratio.</text>
</comment>
<sequence length="135" mass="15131">MVDAFLGKKYKLAQSENFDEFMKALGVGFATRNAGKLVSPVVELTKSGDSYTFSSNSSFKKFAFTFTNGKEFDQETPDGRMVKATINVDGNTLHEIQKDDKGDSTIIDRIFSDDELKMELKFGDVSATRLYKIQE</sequence>
<proteinExistence type="inferred from homology"/>
<dbReference type="GO" id="GO:0005504">
    <property type="term" value="F:fatty acid binding"/>
    <property type="evidence" value="ECO:0007669"/>
    <property type="project" value="UniProtKB-ARBA"/>
</dbReference>
<evidence type="ECO:0000256" key="5">
    <source>
        <dbReference type="ARBA" id="ARBA00081149"/>
    </source>
</evidence>
<evidence type="ECO:0000313" key="9">
    <source>
        <dbReference type="Proteomes" id="UP001329430"/>
    </source>
</evidence>
<feature type="domain" description="Cytosolic fatty-acid binding proteins" evidence="7">
    <location>
        <begin position="8"/>
        <end position="25"/>
    </location>
</feature>
<dbReference type="Pfam" id="PF00061">
    <property type="entry name" value="Lipocalin"/>
    <property type="match status" value="1"/>
</dbReference>
<comment type="similarity">
    <text evidence="1 6">Belongs to the calycin superfamily. Fatty-acid binding protein (FABP) family.</text>
</comment>
<dbReference type="InterPro" id="IPR031259">
    <property type="entry name" value="ILBP"/>
</dbReference>
<dbReference type="FunFam" id="2.40.128.20:FF:000001">
    <property type="entry name" value="Fatty acid-binding protein, adipocyte"/>
    <property type="match status" value="1"/>
</dbReference>
<keyword evidence="9" id="KW-1185">Reference proteome</keyword>
<dbReference type="SUPFAM" id="SSF50814">
    <property type="entry name" value="Lipocalins"/>
    <property type="match status" value="1"/>
</dbReference>
<dbReference type="InterPro" id="IPR000463">
    <property type="entry name" value="Fatty_acid-bd"/>
</dbReference>
<comment type="caution">
    <text evidence="8">The sequence shown here is derived from an EMBL/GenBank/DDBJ whole genome shotgun (WGS) entry which is preliminary data.</text>
</comment>
<organism evidence="8 9">
    <name type="scientific">Pyrocoelia pectoralis</name>
    <dbReference type="NCBI Taxonomy" id="417401"/>
    <lineage>
        <taxon>Eukaryota</taxon>
        <taxon>Metazoa</taxon>
        <taxon>Ecdysozoa</taxon>
        <taxon>Arthropoda</taxon>
        <taxon>Hexapoda</taxon>
        <taxon>Insecta</taxon>
        <taxon>Pterygota</taxon>
        <taxon>Neoptera</taxon>
        <taxon>Endopterygota</taxon>
        <taxon>Coleoptera</taxon>
        <taxon>Polyphaga</taxon>
        <taxon>Elateriformia</taxon>
        <taxon>Elateroidea</taxon>
        <taxon>Lampyridae</taxon>
        <taxon>Lampyrinae</taxon>
        <taxon>Pyrocoelia</taxon>
    </lineage>
</organism>
<evidence type="ECO:0000313" key="8">
    <source>
        <dbReference type="EMBL" id="KAK5638895.1"/>
    </source>
</evidence>
<dbReference type="Proteomes" id="UP001329430">
    <property type="component" value="Chromosome 10"/>
</dbReference>
<dbReference type="PRINTS" id="PR00178">
    <property type="entry name" value="FATTYACIDBP"/>
</dbReference>
<evidence type="ECO:0000259" key="7">
    <source>
        <dbReference type="PROSITE" id="PS00214"/>
    </source>
</evidence>
<evidence type="ECO:0000256" key="2">
    <source>
        <dbReference type="ARBA" id="ARBA00023121"/>
    </source>
</evidence>
<dbReference type="AlphaFoldDB" id="A0AAN7UVU5"/>
<evidence type="ECO:0000256" key="1">
    <source>
        <dbReference type="ARBA" id="ARBA00008390"/>
    </source>
</evidence>
<reference evidence="8 9" key="1">
    <citation type="journal article" date="2024" name="Insects">
        <title>An Improved Chromosome-Level Genome Assembly of the Firefly Pyrocoelia pectoralis.</title>
        <authorList>
            <person name="Fu X."/>
            <person name="Meyer-Rochow V.B."/>
            <person name="Ballantyne L."/>
            <person name="Zhu X."/>
        </authorList>
    </citation>
    <scope>NUCLEOTIDE SEQUENCE [LARGE SCALE GENOMIC DNA]</scope>
    <source>
        <strain evidence="8">XCY_ONT2</strain>
    </source>
</reference>
<evidence type="ECO:0000256" key="3">
    <source>
        <dbReference type="ARBA" id="ARBA00057009"/>
    </source>
</evidence>